<gene>
    <name evidence="1" type="ORF">Pr1d_36420</name>
</gene>
<dbReference type="AlphaFoldDB" id="A0A5B9QEM2"/>
<name>A0A5B9QEM2_9BACT</name>
<proteinExistence type="predicted"/>
<dbReference type="EMBL" id="CP042913">
    <property type="protein sequence ID" value="QEG36329.1"/>
    <property type="molecule type" value="Genomic_DNA"/>
</dbReference>
<sequence>MSWRDHFLSNELSPPHAEALRQALWLAQLKSASIDFVFSLDLSAKAQELIAERSTDNNTALSEANDHLVVLEENARKLRYSGGQPRDCWYVLAGVDSSAPWQRTWPVACGYSSLGAVQAAFLGNTGIKTLAKMPPRFLGNSTLCITGV</sequence>
<evidence type="ECO:0000313" key="1">
    <source>
        <dbReference type="EMBL" id="QEG36329.1"/>
    </source>
</evidence>
<protein>
    <submittedName>
        <fullName evidence="1">Uncharacterized protein</fullName>
    </submittedName>
</protein>
<accession>A0A5B9QEM2</accession>
<evidence type="ECO:0000313" key="2">
    <source>
        <dbReference type="Proteomes" id="UP000323917"/>
    </source>
</evidence>
<reference evidence="1 2" key="1">
    <citation type="submission" date="2019-08" db="EMBL/GenBank/DDBJ databases">
        <title>Deep-cultivation of Planctomycetes and their phenomic and genomic characterization uncovers novel biology.</title>
        <authorList>
            <person name="Wiegand S."/>
            <person name="Jogler M."/>
            <person name="Boedeker C."/>
            <person name="Pinto D."/>
            <person name="Vollmers J."/>
            <person name="Rivas-Marin E."/>
            <person name="Kohn T."/>
            <person name="Peeters S.H."/>
            <person name="Heuer A."/>
            <person name="Rast P."/>
            <person name="Oberbeckmann S."/>
            <person name="Bunk B."/>
            <person name="Jeske O."/>
            <person name="Meyerdierks A."/>
            <person name="Storesund J.E."/>
            <person name="Kallscheuer N."/>
            <person name="Luecker S."/>
            <person name="Lage O.M."/>
            <person name="Pohl T."/>
            <person name="Merkel B.J."/>
            <person name="Hornburger P."/>
            <person name="Mueller R.-W."/>
            <person name="Bruemmer F."/>
            <person name="Labrenz M."/>
            <person name="Spormann A.M."/>
            <person name="Op den Camp H."/>
            <person name="Overmann J."/>
            <person name="Amann R."/>
            <person name="Jetten M.S.M."/>
            <person name="Mascher T."/>
            <person name="Medema M.H."/>
            <person name="Devos D.P."/>
            <person name="Kaster A.-K."/>
            <person name="Ovreas L."/>
            <person name="Rohde M."/>
            <person name="Galperin M.Y."/>
            <person name="Jogler C."/>
        </authorList>
    </citation>
    <scope>NUCLEOTIDE SEQUENCE [LARGE SCALE GENOMIC DNA]</scope>
    <source>
        <strain evidence="1 2">Pr1d</strain>
    </source>
</reference>
<dbReference type="Proteomes" id="UP000323917">
    <property type="component" value="Chromosome"/>
</dbReference>
<dbReference type="KEGG" id="bgok:Pr1d_36420"/>
<keyword evidence="2" id="KW-1185">Reference proteome</keyword>
<organism evidence="1 2">
    <name type="scientific">Bythopirellula goksoeyrii</name>
    <dbReference type="NCBI Taxonomy" id="1400387"/>
    <lineage>
        <taxon>Bacteria</taxon>
        <taxon>Pseudomonadati</taxon>
        <taxon>Planctomycetota</taxon>
        <taxon>Planctomycetia</taxon>
        <taxon>Pirellulales</taxon>
        <taxon>Lacipirellulaceae</taxon>
        <taxon>Bythopirellula</taxon>
    </lineage>
</organism>